<feature type="region of interest" description="Disordered" evidence="1">
    <location>
        <begin position="172"/>
        <end position="208"/>
    </location>
</feature>
<gene>
    <name evidence="2" type="ORF">SCLAV_4984</name>
</gene>
<feature type="compositionally biased region" description="Low complexity" evidence="1">
    <location>
        <begin position="178"/>
        <end position="200"/>
    </location>
</feature>
<evidence type="ECO:0000313" key="3">
    <source>
        <dbReference type="Proteomes" id="UP000002357"/>
    </source>
</evidence>
<protein>
    <recommendedName>
        <fullName evidence="4">SseB protein N-terminal domain-containing protein</fullName>
    </recommendedName>
</protein>
<dbReference type="NCBIfam" id="NF042914">
    <property type="entry name" value="SAV915_dom"/>
    <property type="match status" value="1"/>
</dbReference>
<feature type="region of interest" description="Disordered" evidence="1">
    <location>
        <begin position="1"/>
        <end position="93"/>
    </location>
</feature>
<feature type="compositionally biased region" description="Basic and acidic residues" evidence="1">
    <location>
        <begin position="47"/>
        <end position="63"/>
    </location>
</feature>
<dbReference type="Proteomes" id="UP000002357">
    <property type="component" value="Chromosome"/>
</dbReference>
<sequence length="208" mass="21513">MEAPGNRWTGIASRSRRGRGSPQRFPVGLSAGPPTGSAPSTAFTGSRPERQDVRDPSAGRRPDSSCGGTMDTLTREGAGAETADPDEPRPAGPLYVPVRLGSAGGRQLRFLRTSLGVRTAVGFTSPERLTAALGARQRWIRLAEPALRALAEPLGVTTVTVDPRLGAPVARRARHDAPAAPCARRAGGPGGLLRSAAAPATAGLPYPD</sequence>
<organism evidence="2 3">
    <name type="scientific">Streptomyces clavuligerus</name>
    <dbReference type="NCBI Taxonomy" id="1901"/>
    <lineage>
        <taxon>Bacteria</taxon>
        <taxon>Bacillati</taxon>
        <taxon>Actinomycetota</taxon>
        <taxon>Actinomycetes</taxon>
        <taxon>Kitasatosporales</taxon>
        <taxon>Streptomycetaceae</taxon>
        <taxon>Streptomyces</taxon>
    </lineage>
</organism>
<proteinExistence type="predicted"/>
<evidence type="ECO:0008006" key="4">
    <source>
        <dbReference type="Google" id="ProtNLM"/>
    </source>
</evidence>
<dbReference type="OrthoDB" id="4238227at2"/>
<name>B5GRM1_STRCL</name>
<evidence type="ECO:0000256" key="1">
    <source>
        <dbReference type="SAM" id="MobiDB-lite"/>
    </source>
</evidence>
<reference evidence="2 3" key="1">
    <citation type="journal article" date="2010" name="Genome Biol. Evol.">
        <title>The sequence of a 1.8-mb bacterial linear plasmid reveals a rich evolutionary reservoir of secondary metabolic pathways.</title>
        <authorList>
            <person name="Medema M.H."/>
            <person name="Trefzer A."/>
            <person name="Kovalchuk A."/>
            <person name="van den Berg M."/>
            <person name="Mueller U."/>
            <person name="Heijne W."/>
            <person name="Wu L."/>
            <person name="Alam M.T."/>
            <person name="Ronning C.M."/>
            <person name="Nierman W.C."/>
            <person name="Bovenberg R.A.L."/>
            <person name="Breitling R."/>
            <person name="Takano E."/>
        </authorList>
    </citation>
    <scope>NUCLEOTIDE SEQUENCE [LARGE SCALE GENOMIC DNA]</scope>
    <source>
        <strain evidence="3">ATCC 27064 / DSM 738 / JCM 4710 / NBRC 13307 / NCIMB 12785 / NRRL 3585 / VKM Ac-602</strain>
    </source>
</reference>
<dbReference type="KEGG" id="sclf:BB341_04035"/>
<accession>B5GRM1</accession>
<dbReference type="InterPro" id="IPR049975">
    <property type="entry name" value="SAV_915-like_dom"/>
</dbReference>
<keyword evidence="3" id="KW-1185">Reference proteome</keyword>
<dbReference type="AlphaFoldDB" id="B5GRM1"/>
<dbReference type="EMBL" id="CM000913">
    <property type="protein sequence ID" value="EFG10057.1"/>
    <property type="molecule type" value="Genomic_DNA"/>
</dbReference>
<evidence type="ECO:0000313" key="2">
    <source>
        <dbReference type="EMBL" id="EFG10057.1"/>
    </source>
</evidence>
<dbReference type="eggNOG" id="ENOG503207F">
    <property type="taxonomic scope" value="Bacteria"/>
</dbReference>